<dbReference type="UniPathway" id="UPA00031">
    <property type="reaction ID" value="UER00012"/>
</dbReference>
<comment type="catalytic activity">
    <reaction evidence="10 11">
        <text>L-histidinol phosphate + 2-oxoglutarate = 3-(imidazol-4-yl)-2-oxopropyl phosphate + L-glutamate</text>
        <dbReference type="Rhea" id="RHEA:23744"/>
        <dbReference type="ChEBI" id="CHEBI:16810"/>
        <dbReference type="ChEBI" id="CHEBI:29985"/>
        <dbReference type="ChEBI" id="CHEBI:57766"/>
        <dbReference type="ChEBI" id="CHEBI:57980"/>
        <dbReference type="EC" id="2.6.1.9"/>
    </reaction>
</comment>
<evidence type="ECO:0000256" key="4">
    <source>
        <dbReference type="ARBA" id="ARBA00011738"/>
    </source>
</evidence>
<keyword evidence="6 11" id="KW-0028">Amino-acid biosynthesis</keyword>
<dbReference type="InterPro" id="IPR015424">
    <property type="entry name" value="PyrdxlP-dep_Trfase"/>
</dbReference>
<sequence length="362" mass="39235">MSGLDNKVGKLLRPEVLALSAYHVPDAKGYIKLDAMENPYSWPEDMVAEWLERLRGAEPNRYPDPACADLKAGLCQANGVPAGAELLLGNGSDEIIQIILMAVAGPEVTILAPEPTFVMYRQIAVSLGLRFVGVPLREADFGLDLDAMLAAIATHRPAVVFLAYPNNPTGNLFEAADIERILAAAPGLVVVDEAYAPYADASFMPRVLEFDNLVVMRTLSKLGLAGLRLGFLAGAGAWIGQFDKIRLPYNINVLTRISAEFALEKLPVLDGQVRCLLRDRAVLAASLAQFDGIRVYDSRANFILFKLLKHDAPQIFQALKAAGILVKNLHPAGGPLAQCLRVTVGTPEENQRFVEVLRALLG</sequence>
<evidence type="ECO:0000256" key="5">
    <source>
        <dbReference type="ARBA" id="ARBA00022576"/>
    </source>
</evidence>
<dbReference type="NCBIfam" id="TIGR01141">
    <property type="entry name" value="hisC"/>
    <property type="match status" value="1"/>
</dbReference>
<name>A0A1Y6CWM6_9GAMM</name>
<evidence type="ECO:0000313" key="14">
    <source>
        <dbReference type="Proteomes" id="UP000192923"/>
    </source>
</evidence>
<dbReference type="GO" id="GO:0004400">
    <property type="term" value="F:histidinol-phosphate transaminase activity"/>
    <property type="evidence" value="ECO:0007669"/>
    <property type="project" value="UniProtKB-UniRule"/>
</dbReference>
<dbReference type="HAMAP" id="MF_01023">
    <property type="entry name" value="HisC_aminotrans_2"/>
    <property type="match status" value="1"/>
</dbReference>
<evidence type="ECO:0000256" key="6">
    <source>
        <dbReference type="ARBA" id="ARBA00022605"/>
    </source>
</evidence>
<dbReference type="PANTHER" id="PTHR43643">
    <property type="entry name" value="HISTIDINOL-PHOSPHATE AMINOTRANSFERASE 2"/>
    <property type="match status" value="1"/>
</dbReference>
<dbReference type="EMBL" id="FXAM01000001">
    <property type="protein sequence ID" value="SMF94771.1"/>
    <property type="molecule type" value="Genomic_DNA"/>
</dbReference>
<comment type="subunit">
    <text evidence="4 11">Homodimer.</text>
</comment>
<dbReference type="EC" id="2.6.1.9" evidence="11"/>
<feature type="modified residue" description="N6-(pyridoxal phosphate)lysine" evidence="11">
    <location>
        <position position="221"/>
    </location>
</feature>
<dbReference type="GO" id="GO:0000105">
    <property type="term" value="P:L-histidine biosynthetic process"/>
    <property type="evidence" value="ECO:0007669"/>
    <property type="project" value="UniProtKB-UniRule"/>
</dbReference>
<dbReference type="AlphaFoldDB" id="A0A1Y6CWM6"/>
<dbReference type="PANTHER" id="PTHR43643:SF6">
    <property type="entry name" value="HISTIDINOL-PHOSPHATE AMINOTRANSFERASE"/>
    <property type="match status" value="1"/>
</dbReference>
<evidence type="ECO:0000256" key="2">
    <source>
        <dbReference type="ARBA" id="ARBA00005011"/>
    </source>
</evidence>
<organism evidence="13 14">
    <name type="scientific">Methylomagnum ishizawai</name>
    <dbReference type="NCBI Taxonomy" id="1760988"/>
    <lineage>
        <taxon>Bacteria</taxon>
        <taxon>Pseudomonadati</taxon>
        <taxon>Pseudomonadota</taxon>
        <taxon>Gammaproteobacteria</taxon>
        <taxon>Methylococcales</taxon>
        <taxon>Methylococcaceae</taxon>
        <taxon>Methylomagnum</taxon>
    </lineage>
</organism>
<keyword evidence="7 11" id="KW-0808">Transferase</keyword>
<evidence type="ECO:0000256" key="1">
    <source>
        <dbReference type="ARBA" id="ARBA00001933"/>
    </source>
</evidence>
<keyword evidence="14" id="KW-1185">Reference proteome</keyword>
<reference evidence="13 14" key="1">
    <citation type="submission" date="2016-12" db="EMBL/GenBank/DDBJ databases">
        <authorList>
            <person name="Song W.-J."/>
            <person name="Kurnit D.M."/>
        </authorList>
    </citation>
    <scope>NUCLEOTIDE SEQUENCE [LARGE SCALE GENOMIC DNA]</scope>
    <source>
        <strain evidence="13 14">175</strain>
    </source>
</reference>
<evidence type="ECO:0000256" key="10">
    <source>
        <dbReference type="ARBA" id="ARBA00047481"/>
    </source>
</evidence>
<feature type="domain" description="Aminotransferase class I/classII large" evidence="12">
    <location>
        <begin position="30"/>
        <end position="357"/>
    </location>
</feature>
<dbReference type="Proteomes" id="UP000192923">
    <property type="component" value="Unassembled WGS sequence"/>
</dbReference>
<dbReference type="Gene3D" id="3.90.1150.10">
    <property type="entry name" value="Aspartate Aminotransferase, domain 1"/>
    <property type="match status" value="1"/>
</dbReference>
<dbReference type="InterPro" id="IPR015421">
    <property type="entry name" value="PyrdxlP-dep_Trfase_major"/>
</dbReference>
<evidence type="ECO:0000256" key="3">
    <source>
        <dbReference type="ARBA" id="ARBA00007970"/>
    </source>
</evidence>
<dbReference type="InterPro" id="IPR005861">
    <property type="entry name" value="HisP_aminotrans"/>
</dbReference>
<dbReference type="GO" id="GO:0030170">
    <property type="term" value="F:pyridoxal phosphate binding"/>
    <property type="evidence" value="ECO:0007669"/>
    <property type="project" value="InterPro"/>
</dbReference>
<dbReference type="OrthoDB" id="9809616at2"/>
<keyword evidence="9 11" id="KW-0368">Histidine biosynthesis</keyword>
<accession>A0A1Y6CWM6</accession>
<dbReference type="RefSeq" id="WP_085212446.1">
    <property type="nucleotide sequence ID" value="NZ_FXAM01000001.1"/>
</dbReference>
<dbReference type="Pfam" id="PF00155">
    <property type="entry name" value="Aminotran_1_2"/>
    <property type="match status" value="1"/>
</dbReference>
<evidence type="ECO:0000256" key="8">
    <source>
        <dbReference type="ARBA" id="ARBA00022898"/>
    </source>
</evidence>
<comment type="cofactor">
    <cofactor evidence="1 11">
        <name>pyridoxal 5'-phosphate</name>
        <dbReference type="ChEBI" id="CHEBI:597326"/>
    </cofactor>
</comment>
<keyword evidence="5 11" id="KW-0032">Aminotransferase</keyword>
<dbReference type="InterPro" id="IPR050106">
    <property type="entry name" value="HistidinolP_aminotransfase"/>
</dbReference>
<evidence type="ECO:0000259" key="12">
    <source>
        <dbReference type="Pfam" id="PF00155"/>
    </source>
</evidence>
<gene>
    <name evidence="11" type="primary">hisC</name>
    <name evidence="13" type="ORF">SAMN02949497_2104</name>
</gene>
<proteinExistence type="inferred from homology"/>
<comment type="pathway">
    <text evidence="2 11">Amino-acid biosynthesis; L-histidine biosynthesis; L-histidine from 5-phospho-alpha-D-ribose 1-diphosphate: step 7/9.</text>
</comment>
<protein>
    <recommendedName>
        <fullName evidence="11">Histidinol-phosphate aminotransferase</fullName>
        <ecNumber evidence="11">2.6.1.9</ecNumber>
    </recommendedName>
    <alternativeName>
        <fullName evidence="11">Imidazole acetol-phosphate transaminase</fullName>
    </alternativeName>
</protein>
<evidence type="ECO:0000313" key="13">
    <source>
        <dbReference type="EMBL" id="SMF94771.1"/>
    </source>
</evidence>
<evidence type="ECO:0000256" key="9">
    <source>
        <dbReference type="ARBA" id="ARBA00023102"/>
    </source>
</evidence>
<evidence type="ECO:0000256" key="11">
    <source>
        <dbReference type="HAMAP-Rule" id="MF_01023"/>
    </source>
</evidence>
<keyword evidence="8 11" id="KW-0663">Pyridoxal phosphate</keyword>
<dbReference type="InterPro" id="IPR015422">
    <property type="entry name" value="PyrdxlP-dep_Trfase_small"/>
</dbReference>
<dbReference type="CDD" id="cd00609">
    <property type="entry name" value="AAT_like"/>
    <property type="match status" value="1"/>
</dbReference>
<dbReference type="Gene3D" id="3.40.640.10">
    <property type="entry name" value="Type I PLP-dependent aspartate aminotransferase-like (Major domain)"/>
    <property type="match status" value="1"/>
</dbReference>
<evidence type="ECO:0000256" key="7">
    <source>
        <dbReference type="ARBA" id="ARBA00022679"/>
    </source>
</evidence>
<dbReference type="SUPFAM" id="SSF53383">
    <property type="entry name" value="PLP-dependent transferases"/>
    <property type="match status" value="1"/>
</dbReference>
<comment type="similarity">
    <text evidence="3 11">Belongs to the class-II pyridoxal-phosphate-dependent aminotransferase family. Histidinol-phosphate aminotransferase subfamily.</text>
</comment>
<dbReference type="STRING" id="1760988.SAMN02949497_2104"/>
<dbReference type="InterPro" id="IPR004839">
    <property type="entry name" value="Aminotransferase_I/II_large"/>
</dbReference>